<dbReference type="InterPro" id="IPR036513">
    <property type="entry name" value="STAS_dom_sf"/>
</dbReference>
<dbReference type="Proteomes" id="UP000264313">
    <property type="component" value="Unassembled WGS sequence"/>
</dbReference>
<sequence>MISFDSQENKWLVSGEILVDNANSVLVESVALPMNDALQIDFSAVTNTDTAAISLIMEWQRRAVASHHKITFKSLPEGLGSLATLYGVADFIPLSA</sequence>
<gene>
    <name evidence="2" type="ORF">DCW48_01850</name>
</gene>
<organism evidence="2 3">
    <name type="scientific">Methylotenera mobilis</name>
    <dbReference type="NCBI Taxonomy" id="359408"/>
    <lineage>
        <taxon>Bacteria</taxon>
        <taxon>Pseudomonadati</taxon>
        <taxon>Pseudomonadota</taxon>
        <taxon>Betaproteobacteria</taxon>
        <taxon>Nitrosomonadales</taxon>
        <taxon>Methylophilaceae</taxon>
        <taxon>Methylotenera</taxon>
    </lineage>
</organism>
<evidence type="ECO:0000313" key="3">
    <source>
        <dbReference type="Proteomes" id="UP000264313"/>
    </source>
</evidence>
<name>A0A351R8S4_9PROT</name>
<dbReference type="Gene3D" id="3.30.750.24">
    <property type="entry name" value="STAS domain"/>
    <property type="match status" value="1"/>
</dbReference>
<feature type="domain" description="MlaB-like STAS" evidence="1">
    <location>
        <begin position="13"/>
        <end position="88"/>
    </location>
</feature>
<dbReference type="SUPFAM" id="SSF52091">
    <property type="entry name" value="SpoIIaa-like"/>
    <property type="match status" value="1"/>
</dbReference>
<dbReference type="Pfam" id="PF13466">
    <property type="entry name" value="STAS_2"/>
    <property type="match status" value="1"/>
</dbReference>
<protein>
    <recommendedName>
        <fullName evidence="1">MlaB-like STAS domain-containing protein</fullName>
    </recommendedName>
</protein>
<dbReference type="EMBL" id="DNAA01000045">
    <property type="protein sequence ID" value="HBA08445.1"/>
    <property type="molecule type" value="Genomic_DNA"/>
</dbReference>
<dbReference type="InterPro" id="IPR058548">
    <property type="entry name" value="MlaB-like_STAS"/>
</dbReference>
<comment type="caution">
    <text evidence="2">The sequence shown here is derived from an EMBL/GenBank/DDBJ whole genome shotgun (WGS) entry which is preliminary data.</text>
</comment>
<accession>A0A351R8S4</accession>
<dbReference type="STRING" id="1132855.GCA_000384255_02575"/>
<evidence type="ECO:0000313" key="2">
    <source>
        <dbReference type="EMBL" id="HBA08445.1"/>
    </source>
</evidence>
<proteinExistence type="predicted"/>
<dbReference type="AlphaFoldDB" id="A0A351R8S4"/>
<reference evidence="2 3" key="1">
    <citation type="journal article" date="2018" name="Nat. Biotechnol.">
        <title>A standardized bacterial taxonomy based on genome phylogeny substantially revises the tree of life.</title>
        <authorList>
            <person name="Parks D.H."/>
            <person name="Chuvochina M."/>
            <person name="Waite D.W."/>
            <person name="Rinke C."/>
            <person name="Skarshewski A."/>
            <person name="Chaumeil P.A."/>
            <person name="Hugenholtz P."/>
        </authorList>
    </citation>
    <scope>NUCLEOTIDE SEQUENCE [LARGE SCALE GENOMIC DNA]</scope>
    <source>
        <strain evidence="2">UBA9958</strain>
    </source>
</reference>
<evidence type="ECO:0000259" key="1">
    <source>
        <dbReference type="Pfam" id="PF13466"/>
    </source>
</evidence>